<keyword evidence="1" id="KW-0732">Signal</keyword>
<dbReference type="InterPro" id="IPR050904">
    <property type="entry name" value="Adhesion/Biosynth-related"/>
</dbReference>
<reference evidence="3 4" key="1">
    <citation type="submission" date="2018-08" db="EMBL/GenBank/DDBJ databases">
        <title>Flavobacterium tibetense sp. nov., isolated from a wetland YonghuCo on Tibetan Plateau.</title>
        <authorList>
            <person name="Phurbu D."/>
            <person name="Lu H."/>
            <person name="Xing P."/>
        </authorList>
    </citation>
    <scope>NUCLEOTIDE SEQUENCE [LARGE SCALE GENOMIC DNA]</scope>
    <source>
        <strain evidence="3 4">DJC</strain>
    </source>
</reference>
<dbReference type="SMART" id="SM00554">
    <property type="entry name" value="FAS1"/>
    <property type="match status" value="1"/>
</dbReference>
<name>A0A411Z2M3_9RHOB</name>
<dbReference type="InterPro" id="IPR000782">
    <property type="entry name" value="FAS1_domain"/>
</dbReference>
<feature type="chain" id="PRO_5019266971" evidence="1">
    <location>
        <begin position="22"/>
        <end position="160"/>
    </location>
</feature>
<dbReference type="InterPro" id="IPR036378">
    <property type="entry name" value="FAS1_dom_sf"/>
</dbReference>
<accession>A0A411Z2M3</accession>
<keyword evidence="4" id="KW-1185">Reference proteome</keyword>
<feature type="signal peptide" evidence="1">
    <location>
        <begin position="1"/>
        <end position="21"/>
    </location>
</feature>
<dbReference type="FunFam" id="2.30.180.10:FF:000019">
    <property type="entry name" value="Cell surface lipoprotein"/>
    <property type="match status" value="1"/>
</dbReference>
<protein>
    <submittedName>
        <fullName evidence="3">Fasciclin domain-containing protein</fullName>
    </submittedName>
</protein>
<evidence type="ECO:0000313" key="3">
    <source>
        <dbReference type="EMBL" id="RGP37321.1"/>
    </source>
</evidence>
<proteinExistence type="predicted"/>
<dbReference type="SUPFAM" id="SSF82153">
    <property type="entry name" value="FAS1 domain"/>
    <property type="match status" value="1"/>
</dbReference>
<gene>
    <name evidence="3" type="ORF">D1012_08785</name>
</gene>
<dbReference type="Gene3D" id="2.30.180.10">
    <property type="entry name" value="FAS1 domain"/>
    <property type="match status" value="1"/>
</dbReference>
<organism evidence="3 4">
    <name type="scientific">Pseudotabrizicola alkalilacus</name>
    <dbReference type="NCBI Taxonomy" id="2305252"/>
    <lineage>
        <taxon>Bacteria</taxon>
        <taxon>Pseudomonadati</taxon>
        <taxon>Pseudomonadota</taxon>
        <taxon>Alphaproteobacteria</taxon>
        <taxon>Rhodobacterales</taxon>
        <taxon>Paracoccaceae</taxon>
        <taxon>Pseudotabrizicola</taxon>
    </lineage>
</organism>
<evidence type="ECO:0000313" key="4">
    <source>
        <dbReference type="Proteomes" id="UP000284547"/>
    </source>
</evidence>
<dbReference type="OrthoDB" id="9800666at2"/>
<dbReference type="EMBL" id="QWEY01000004">
    <property type="protein sequence ID" value="RGP37321.1"/>
    <property type="molecule type" value="Genomic_DNA"/>
</dbReference>
<dbReference type="PANTHER" id="PTHR10900">
    <property type="entry name" value="PERIOSTIN-RELATED"/>
    <property type="match status" value="1"/>
</dbReference>
<dbReference type="RefSeq" id="WP_118151237.1">
    <property type="nucleotide sequence ID" value="NZ_QWEY01000004.1"/>
</dbReference>
<evidence type="ECO:0000259" key="2">
    <source>
        <dbReference type="PROSITE" id="PS50213"/>
    </source>
</evidence>
<dbReference type="PROSITE" id="PS50213">
    <property type="entry name" value="FAS1"/>
    <property type="match status" value="1"/>
</dbReference>
<dbReference type="Pfam" id="PF02469">
    <property type="entry name" value="Fasciclin"/>
    <property type="match status" value="1"/>
</dbReference>
<feature type="domain" description="FAS1" evidence="2">
    <location>
        <begin position="25"/>
        <end position="156"/>
    </location>
</feature>
<sequence length="160" mass="16389">MIRRTFLAMTTALAFAAPAFADNHSKDIVDTAVEAGTFTTLAAALTAAGLVETLKGEGPFTVFAPTDEAFAALPAGTVDTLLLPENKDQLTAILTYHVVPGKVMSTDLTEGQTAATVNGADVTITLDGGAKVNGATITTADIEASNGVIHVIDTVIMPPM</sequence>
<dbReference type="AlphaFoldDB" id="A0A411Z2M3"/>
<comment type="caution">
    <text evidence="3">The sequence shown here is derived from an EMBL/GenBank/DDBJ whole genome shotgun (WGS) entry which is preliminary data.</text>
</comment>
<dbReference type="GO" id="GO:0005615">
    <property type="term" value="C:extracellular space"/>
    <property type="evidence" value="ECO:0007669"/>
    <property type="project" value="TreeGrafter"/>
</dbReference>
<dbReference type="Proteomes" id="UP000284547">
    <property type="component" value="Unassembled WGS sequence"/>
</dbReference>
<dbReference type="PANTHER" id="PTHR10900:SF77">
    <property type="entry name" value="FI19380P1"/>
    <property type="match status" value="1"/>
</dbReference>
<evidence type="ECO:0000256" key="1">
    <source>
        <dbReference type="SAM" id="SignalP"/>
    </source>
</evidence>